<dbReference type="RefSeq" id="WP_036592844.1">
    <property type="nucleotide sequence ID" value="NZ_CP076607.1"/>
</dbReference>
<sequence length="291" mass="33010">MRKSIDEHIFAGERALFYEQELFIKNSIFEHGESPLKESRDIEVEQSIFKWKYPLWYSKTANIHDSVILDSARAGIWYTDQVRISHTTIEAPKTFRRSTDITLDHVDMPNASETFWMCDGVSLSDVSAKGDYFAMNASNIKAKNLRLTGNYSFDGCKDVEITGAKLLSKDAFWNCENVVVSDTFITGEYIGWNSRNLTFVNCTIESLQGFCYIDGLTLKNCRLLKTNLAFEYCKNISADITTTIDSIKNPISGVINAEGIGEIIFDDPQIDPKNTCITFGRCETCRMPLTR</sequence>
<dbReference type="InterPro" id="IPR011050">
    <property type="entry name" value="Pectin_lyase_fold/virulence"/>
</dbReference>
<evidence type="ECO:0000313" key="3">
    <source>
        <dbReference type="Proteomes" id="UP000198809"/>
    </source>
</evidence>
<dbReference type="InterPro" id="IPR022208">
    <property type="entry name" value="DUF3737"/>
</dbReference>
<evidence type="ECO:0000313" key="1">
    <source>
        <dbReference type="EMBL" id="QWU13116.1"/>
    </source>
</evidence>
<dbReference type="Pfam" id="PF12541">
    <property type="entry name" value="DUF3737"/>
    <property type="match status" value="1"/>
</dbReference>
<keyword evidence="4" id="KW-1185">Reference proteome</keyword>
<reference evidence="1 4" key="2">
    <citation type="submission" date="2021-06" db="EMBL/GenBank/DDBJ databases">
        <title>Whole genome sequence of Paenibacillus sophorae DSM23020 for comparative genomics.</title>
        <authorList>
            <person name="Kim M.-J."/>
            <person name="Lee G."/>
            <person name="Shin J.-H."/>
        </authorList>
    </citation>
    <scope>NUCLEOTIDE SEQUENCE [LARGE SCALE GENOMIC DNA]</scope>
    <source>
        <strain evidence="1 4">DSM 23020</strain>
    </source>
</reference>
<evidence type="ECO:0000313" key="4">
    <source>
        <dbReference type="Proteomes" id="UP000683429"/>
    </source>
</evidence>
<dbReference type="Proteomes" id="UP000683429">
    <property type="component" value="Chromosome"/>
</dbReference>
<accession>A0A1H8U0C0</accession>
<protein>
    <submittedName>
        <fullName evidence="1">DUF3737 family protein</fullName>
    </submittedName>
</protein>
<gene>
    <name evidence="1" type="ORF">KP014_13820</name>
    <name evidence="2" type="ORF">SAMN04487895_115116</name>
</gene>
<dbReference type="OrthoDB" id="9803285at2"/>
<organism evidence="2 3">
    <name type="scientific">Paenibacillus sophorae</name>
    <dbReference type="NCBI Taxonomy" id="1333845"/>
    <lineage>
        <taxon>Bacteria</taxon>
        <taxon>Bacillati</taxon>
        <taxon>Bacillota</taxon>
        <taxon>Bacilli</taxon>
        <taxon>Bacillales</taxon>
        <taxon>Paenibacillaceae</taxon>
        <taxon>Paenibacillus</taxon>
    </lineage>
</organism>
<dbReference type="Proteomes" id="UP000198809">
    <property type="component" value="Unassembled WGS sequence"/>
</dbReference>
<dbReference type="STRING" id="1333845.SAMN04487895_115116"/>
<dbReference type="Gene3D" id="2.160.20.10">
    <property type="entry name" value="Single-stranded right-handed beta-helix, Pectin lyase-like"/>
    <property type="match status" value="1"/>
</dbReference>
<dbReference type="InterPro" id="IPR012334">
    <property type="entry name" value="Pectin_lyas_fold"/>
</dbReference>
<proteinExistence type="predicted"/>
<evidence type="ECO:0000313" key="2">
    <source>
        <dbReference type="EMBL" id="SEO96263.1"/>
    </source>
</evidence>
<name>A0A1H8U0C0_9BACL</name>
<dbReference type="AlphaFoldDB" id="A0A1H8U0C0"/>
<dbReference type="SUPFAM" id="SSF51126">
    <property type="entry name" value="Pectin lyase-like"/>
    <property type="match status" value="1"/>
</dbReference>
<reference evidence="2 3" key="1">
    <citation type="submission" date="2016-10" db="EMBL/GenBank/DDBJ databases">
        <authorList>
            <person name="de Groot N.N."/>
        </authorList>
    </citation>
    <scope>NUCLEOTIDE SEQUENCE [LARGE SCALE GENOMIC DNA]</scope>
    <source>
        <strain evidence="2 3">CGMCC 1.10238</strain>
    </source>
</reference>
<dbReference type="EMBL" id="CP076607">
    <property type="protein sequence ID" value="QWU13116.1"/>
    <property type="molecule type" value="Genomic_DNA"/>
</dbReference>
<dbReference type="EMBL" id="FODH01000015">
    <property type="protein sequence ID" value="SEO96263.1"/>
    <property type="molecule type" value="Genomic_DNA"/>
</dbReference>